<gene>
    <name evidence="2" type="ORF">PoB_003039600</name>
</gene>
<evidence type="ECO:0000313" key="2">
    <source>
        <dbReference type="EMBL" id="GFO03891.1"/>
    </source>
</evidence>
<feature type="region of interest" description="Disordered" evidence="1">
    <location>
        <begin position="498"/>
        <end position="530"/>
    </location>
</feature>
<dbReference type="Proteomes" id="UP000735302">
    <property type="component" value="Unassembled WGS sequence"/>
</dbReference>
<feature type="compositionally biased region" description="Polar residues" evidence="1">
    <location>
        <begin position="498"/>
        <end position="509"/>
    </location>
</feature>
<feature type="region of interest" description="Disordered" evidence="1">
    <location>
        <begin position="384"/>
        <end position="403"/>
    </location>
</feature>
<sequence>MESNETPFSFVRYTMMLECWRAIPGQRPEFSELVSRLLDMLDTSTDLVDGYGSRDALEGGAFYSAQNSISSDDGLLLVTQNNDRVSDSNSDEVADTLTPEIEVNSGRDTAEIISDHCPPHLATKPVRNVEQEAPEATALQTTKETSLYVESVSQDSGFEPSPKVSESGSESIAIPLKQTGTIFFGGTDNENPMLASTSFSFRPSVVQEDVAGLDNDVFEADLQDVIPERDQINSGTFQTGPHDRCSSKTPEFRARSRSLITIPERSLCSAPGVSRCWRSDTSLFFPQQALQIQSNRKLTDSACCQQLLTLTMDSSAQTQAVKRERRKAVVTPPTLALDNETYLDCGITLRQLPPPVHIPRRVTGVGVAIDTFSGNVKMTNTGEASYTEDHIQPPSKHNRKSEGKFHRVVAQVHQHQNTKLSQEETLGKTPQSPHKPTAPDPITTAEALSDAATPRPIQGKLVDRGTRKFIRPQDITITNHIEGECLFDGKNLVSNNRSPDLLTRTSAKPQQRKISKPLPKPCVTGQSPSPHMSVSPVRYVHFQFPSRSYKRSLSEDNILASAMESGEFQGLPKTIRSSTLLNDPQAESPSSSIFPWPVECDHAEVSSPTIGRNAAEYIPVRRFSDPSSLPVSFIRQPSQSSSFSYASPSAPTRSSVPTAPGVTQFYIRAAESPSGVTSMHFRWPQEPYEGKKVSWCGCETRIIDTDAGYGCHGDGHARNGKKKILPREKHPIALFQV</sequence>
<evidence type="ECO:0000256" key="1">
    <source>
        <dbReference type="SAM" id="MobiDB-lite"/>
    </source>
</evidence>
<name>A0AAV4A6J8_9GAST</name>
<reference evidence="2 3" key="1">
    <citation type="journal article" date="2021" name="Elife">
        <title>Chloroplast acquisition without the gene transfer in kleptoplastic sea slugs, Plakobranchus ocellatus.</title>
        <authorList>
            <person name="Maeda T."/>
            <person name="Takahashi S."/>
            <person name="Yoshida T."/>
            <person name="Shimamura S."/>
            <person name="Takaki Y."/>
            <person name="Nagai Y."/>
            <person name="Toyoda A."/>
            <person name="Suzuki Y."/>
            <person name="Arimoto A."/>
            <person name="Ishii H."/>
            <person name="Satoh N."/>
            <person name="Nishiyama T."/>
            <person name="Hasebe M."/>
            <person name="Maruyama T."/>
            <person name="Minagawa J."/>
            <person name="Obokata J."/>
            <person name="Shigenobu S."/>
        </authorList>
    </citation>
    <scope>NUCLEOTIDE SEQUENCE [LARGE SCALE GENOMIC DNA]</scope>
</reference>
<evidence type="ECO:0008006" key="4">
    <source>
        <dbReference type="Google" id="ProtNLM"/>
    </source>
</evidence>
<comment type="caution">
    <text evidence="2">The sequence shown here is derived from an EMBL/GenBank/DDBJ whole genome shotgun (WGS) entry which is preliminary data.</text>
</comment>
<accession>A0AAV4A6J8</accession>
<feature type="region of interest" description="Disordered" evidence="1">
    <location>
        <begin position="412"/>
        <end position="460"/>
    </location>
</feature>
<protein>
    <recommendedName>
        <fullName evidence="4">Serine-threonine/tyrosine-protein kinase catalytic domain-containing protein</fullName>
    </recommendedName>
</protein>
<dbReference type="AlphaFoldDB" id="A0AAV4A6J8"/>
<proteinExistence type="predicted"/>
<keyword evidence="3" id="KW-1185">Reference proteome</keyword>
<organism evidence="2 3">
    <name type="scientific">Plakobranchus ocellatus</name>
    <dbReference type="NCBI Taxonomy" id="259542"/>
    <lineage>
        <taxon>Eukaryota</taxon>
        <taxon>Metazoa</taxon>
        <taxon>Spiralia</taxon>
        <taxon>Lophotrochozoa</taxon>
        <taxon>Mollusca</taxon>
        <taxon>Gastropoda</taxon>
        <taxon>Heterobranchia</taxon>
        <taxon>Euthyneura</taxon>
        <taxon>Panpulmonata</taxon>
        <taxon>Sacoglossa</taxon>
        <taxon>Placobranchoidea</taxon>
        <taxon>Plakobranchidae</taxon>
        <taxon>Plakobranchus</taxon>
    </lineage>
</organism>
<dbReference type="EMBL" id="BLXT01003731">
    <property type="protein sequence ID" value="GFO03891.1"/>
    <property type="molecule type" value="Genomic_DNA"/>
</dbReference>
<evidence type="ECO:0000313" key="3">
    <source>
        <dbReference type="Proteomes" id="UP000735302"/>
    </source>
</evidence>